<evidence type="ECO:0000313" key="1">
    <source>
        <dbReference type="EMBL" id="MCF3945779.1"/>
    </source>
</evidence>
<gene>
    <name evidence="1" type="ORF">L2A60_03650</name>
</gene>
<dbReference type="InterPro" id="IPR038072">
    <property type="entry name" value="GspK_central_sf"/>
</dbReference>
<protein>
    <submittedName>
        <fullName evidence="1">Type II secretion system protein GspK</fullName>
    </submittedName>
</protein>
<organism evidence="1 2">
    <name type="scientific">Acidiphilium iwatense</name>
    <dbReference type="NCBI Taxonomy" id="768198"/>
    <lineage>
        <taxon>Bacteria</taxon>
        <taxon>Pseudomonadati</taxon>
        <taxon>Pseudomonadota</taxon>
        <taxon>Alphaproteobacteria</taxon>
        <taxon>Acetobacterales</taxon>
        <taxon>Acidocellaceae</taxon>
        <taxon>Acidiphilium</taxon>
    </lineage>
</organism>
<sequence>MALMRDAARRDGESGFVLLVVILGLAILAVLALGLVLATKPGVRAAHAALEASKMHALADAVITLTAVSLLDTAQPTRPRVDGIGQVTSILGHKIWIKVTSEFGKVDLNVADSATLTRFFEAAGLGPAPASEEARRIIVWRTAGKGAIIHRFFRSIAEITWVKGITRTLYRRIASSITVYSARGRVDRTTAPLLALQSIAGIDRLTAESIVRDRLNGQAGVTAGEIVRGRLVPGTNITGWAFSIDARFSVDGQHEHTEAVIRITGDPARPYFVLWRDDTPE</sequence>
<reference evidence="1 2" key="1">
    <citation type="submission" date="2022-01" db="EMBL/GenBank/DDBJ databases">
        <authorList>
            <person name="Won M."/>
            <person name="Kim S.-J."/>
            <person name="Kwon S.-W."/>
        </authorList>
    </citation>
    <scope>NUCLEOTIDE SEQUENCE [LARGE SCALE GENOMIC DNA]</scope>
    <source>
        <strain evidence="1 2">KCTC 23505</strain>
    </source>
</reference>
<dbReference type="Proteomes" id="UP001521209">
    <property type="component" value="Unassembled WGS sequence"/>
</dbReference>
<name>A0ABS9DWS6_9PROT</name>
<keyword evidence="2" id="KW-1185">Reference proteome</keyword>
<dbReference type="SUPFAM" id="SSF158544">
    <property type="entry name" value="GspK insert domain-like"/>
    <property type="match status" value="1"/>
</dbReference>
<dbReference type="EMBL" id="JAKGBZ010000004">
    <property type="protein sequence ID" value="MCF3945779.1"/>
    <property type="molecule type" value="Genomic_DNA"/>
</dbReference>
<evidence type="ECO:0000313" key="2">
    <source>
        <dbReference type="Proteomes" id="UP001521209"/>
    </source>
</evidence>
<accession>A0ABS9DWS6</accession>
<proteinExistence type="predicted"/>
<comment type="caution">
    <text evidence="1">The sequence shown here is derived from an EMBL/GenBank/DDBJ whole genome shotgun (WGS) entry which is preliminary data.</text>
</comment>